<dbReference type="InterPro" id="IPR036283">
    <property type="entry name" value="NOB1_Zf-like_sf"/>
</dbReference>
<dbReference type="Proteomes" id="UP000308000">
    <property type="component" value="Unassembled WGS sequence"/>
</dbReference>
<dbReference type="SUPFAM" id="SSF144206">
    <property type="entry name" value="NOB1 zinc finger-like"/>
    <property type="match status" value="1"/>
</dbReference>
<proteinExistence type="predicted"/>
<protein>
    <submittedName>
        <fullName evidence="2">Zinc ribbon domain-containing protein</fullName>
    </submittedName>
</protein>
<evidence type="ECO:0000313" key="2">
    <source>
        <dbReference type="EMBL" id="TLK26607.1"/>
    </source>
</evidence>
<gene>
    <name evidence="2" type="ORF">FCS05_11480</name>
</gene>
<dbReference type="AlphaFoldDB" id="A0AAJ5JZW7"/>
<evidence type="ECO:0000259" key="1">
    <source>
        <dbReference type="Pfam" id="PF12773"/>
    </source>
</evidence>
<accession>A0AAJ5JZW7</accession>
<evidence type="ECO:0000313" key="3">
    <source>
        <dbReference type="Proteomes" id="UP000308000"/>
    </source>
</evidence>
<dbReference type="Pfam" id="PF12773">
    <property type="entry name" value="DZR"/>
    <property type="match status" value="1"/>
</dbReference>
<reference evidence="2 3" key="1">
    <citation type="submission" date="2019-04" db="EMBL/GenBank/DDBJ databases">
        <title>Deinococcus metalilatus MA1002 mutant No.5.</title>
        <authorList>
            <person name="Park W."/>
            <person name="Park C."/>
        </authorList>
    </citation>
    <scope>NUCLEOTIDE SEQUENCE [LARGE SCALE GENOMIC DNA]</scope>
    <source>
        <strain evidence="2 3">MA1002-m5</strain>
    </source>
</reference>
<name>A0AAJ5JZW7_9DEIO</name>
<dbReference type="EMBL" id="VBRC01000007">
    <property type="protein sequence ID" value="TLK26607.1"/>
    <property type="molecule type" value="Genomic_DNA"/>
</dbReference>
<sequence>MGRLALLFEAATPLPQGKREKNDLPTVHPPFALVARYLSSPKLGARKESGVPRNPVSYHLCPRCGRAVPAQTQEVFCVNDGTRLLTACPGCAQPIRSPYSQFCPRCGQAYAAPLPRPQPGL</sequence>
<comment type="caution">
    <text evidence="2">The sequence shown here is derived from an EMBL/GenBank/DDBJ whole genome shotgun (WGS) entry which is preliminary data.</text>
</comment>
<organism evidence="2 3">
    <name type="scientific">Deinococcus metallilatus</name>
    <dbReference type="NCBI Taxonomy" id="1211322"/>
    <lineage>
        <taxon>Bacteria</taxon>
        <taxon>Thermotogati</taxon>
        <taxon>Deinococcota</taxon>
        <taxon>Deinococci</taxon>
        <taxon>Deinococcales</taxon>
        <taxon>Deinococcaceae</taxon>
        <taxon>Deinococcus</taxon>
    </lineage>
</organism>
<dbReference type="InterPro" id="IPR025874">
    <property type="entry name" value="DZR"/>
</dbReference>
<feature type="domain" description="DZANK-type" evidence="1">
    <location>
        <begin position="61"/>
        <end position="107"/>
    </location>
</feature>